<organism evidence="2 3">
    <name type="scientific">Pseudocohnilembus persalinus</name>
    <name type="common">Ciliate</name>
    <dbReference type="NCBI Taxonomy" id="266149"/>
    <lineage>
        <taxon>Eukaryota</taxon>
        <taxon>Sar</taxon>
        <taxon>Alveolata</taxon>
        <taxon>Ciliophora</taxon>
        <taxon>Intramacronucleata</taxon>
        <taxon>Oligohymenophorea</taxon>
        <taxon>Scuticociliatia</taxon>
        <taxon>Philasterida</taxon>
        <taxon>Pseudocohnilembidae</taxon>
        <taxon>Pseudocohnilembus</taxon>
    </lineage>
</organism>
<reference evidence="2 3" key="1">
    <citation type="journal article" date="2015" name="Sci. Rep.">
        <title>Genome of the facultative scuticociliatosis pathogen Pseudocohnilembus persalinus provides insight into its virulence through horizontal gene transfer.</title>
        <authorList>
            <person name="Xiong J."/>
            <person name="Wang G."/>
            <person name="Cheng J."/>
            <person name="Tian M."/>
            <person name="Pan X."/>
            <person name="Warren A."/>
            <person name="Jiang C."/>
            <person name="Yuan D."/>
            <person name="Miao W."/>
        </authorList>
    </citation>
    <scope>NUCLEOTIDE SEQUENCE [LARGE SCALE GENOMIC DNA]</scope>
    <source>
        <strain evidence="2">36N120E</strain>
    </source>
</reference>
<feature type="coiled-coil region" evidence="1">
    <location>
        <begin position="202"/>
        <end position="233"/>
    </location>
</feature>
<dbReference type="EMBL" id="LDAU01000044">
    <property type="protein sequence ID" value="KRX09846.1"/>
    <property type="molecule type" value="Genomic_DNA"/>
</dbReference>
<protein>
    <submittedName>
        <fullName evidence="2">Uncharacterized protein</fullName>
    </submittedName>
</protein>
<gene>
    <name evidence="2" type="ORF">PPERSA_02718</name>
</gene>
<evidence type="ECO:0000313" key="2">
    <source>
        <dbReference type="EMBL" id="KRX09846.1"/>
    </source>
</evidence>
<evidence type="ECO:0000313" key="3">
    <source>
        <dbReference type="Proteomes" id="UP000054937"/>
    </source>
</evidence>
<name>A0A0V0R5R2_PSEPJ</name>
<dbReference type="AlphaFoldDB" id="A0A0V0R5R2"/>
<dbReference type="InParanoid" id="A0A0V0R5R2"/>
<accession>A0A0V0R5R2</accession>
<comment type="caution">
    <text evidence="2">The sequence shown here is derived from an EMBL/GenBank/DDBJ whole genome shotgun (WGS) entry which is preliminary data.</text>
</comment>
<evidence type="ECO:0000256" key="1">
    <source>
        <dbReference type="SAM" id="Coils"/>
    </source>
</evidence>
<proteinExistence type="predicted"/>
<dbReference type="FunCoup" id="A0A0V0R5R2">
    <property type="interactions" value="13"/>
</dbReference>
<dbReference type="Proteomes" id="UP000054937">
    <property type="component" value="Unassembled WGS sequence"/>
</dbReference>
<sequence length="443" mass="53537">MTDQTNMQCKIEGHQNLKFLYLNMSSDNKQDFFSCPICIQQQFMDTKQNPDKHQKTLILIEQLQNDQLKSENLTGWPPIQNNNHQQIYQNHLKNMKEQGQENDYQFNYFKKQIIDFFNNFQKQIINEIQKQQKETIIQLQNYCNYYFQNQDSDQEFNSLQEIIKKFDVKEFREKFLEFQQNKIDIDQLFDYKQQQNCQVYNNNKLYDSLKTQQEKVEEMKDDLEKEFAKINDSIASFRKYQPSLKKIPQQQQIQQQQQQQPTKKQQQLKFYKSDFNSYDNKGKFEIDNDARTIKFKSDWYTHIYSENLQQEKEYHLRFTMDTKNNVENIFLAFSLTSGNKKNSKSLLTDHYVTVFYYNGNSSAKGGEFKVEGKEKFTEFFKDKQTIMNVVFNIEKQFMEIYDDDKISYQKLTFNQNNNNFEEQILGIYYNKIGISQVDIQFID</sequence>
<keyword evidence="3" id="KW-1185">Reference proteome</keyword>
<keyword evidence="1" id="KW-0175">Coiled coil</keyword>